<proteinExistence type="predicted"/>
<sequence>MTHHSPSFLDIRTRHELLAHRIALCDRENKIMRHFYTFMSPNEHHPMENQQFNAQLEDEIEAEPIDLNLAIISYGRQFNKSQRGQQEGLSGDQVEKAITALAWLHASSMGSPQFFGPNSVLPHFSQPKHENELAIKNWLLNLLLTLPNCEYFRKNERPLRNFLQNVKFELIDEKEKTNAEKDLPIVLCHGNFCGDNIIICPKGETQHREGVPSSDNWPNIRGWELAYLGYGISDLAHLLLSSVNSSLRIHFLDQWIALYVHKFEQFRQIQRNGKGGGNTMPKVLANKNKLERIIKQQTQQFRASLPGQFLRVLPKLATDYRKLAEAKANPMESEQNQWKGCELLGRMIGGFEMIPFASPAPITNRPIDGNQSVPMPIISPTTNSLATTTGGDSSRTSTGISTMAISGSTTTLATTTTTTTTSSTTKTTIAKLATTMAMPQTEMPTTEKPTMTITQTTPTTTTKGMGQQCQPFPPLPVRREDINSRAIAQIAGTAANNASSLSLRCIGRSPNSALILTYFGPNGADIDSVFSTGQISAVLSCTTAGQWAVGNVTNIVELECISG</sequence>
<organism evidence="1 2">
    <name type="scientific">Heterodera trifolii</name>
    <dbReference type="NCBI Taxonomy" id="157864"/>
    <lineage>
        <taxon>Eukaryota</taxon>
        <taxon>Metazoa</taxon>
        <taxon>Ecdysozoa</taxon>
        <taxon>Nematoda</taxon>
        <taxon>Chromadorea</taxon>
        <taxon>Rhabditida</taxon>
        <taxon>Tylenchina</taxon>
        <taxon>Tylenchomorpha</taxon>
        <taxon>Tylenchoidea</taxon>
        <taxon>Heteroderidae</taxon>
        <taxon>Heteroderinae</taxon>
        <taxon>Heterodera</taxon>
    </lineage>
</organism>
<name>A0ABD2IKS7_9BILA</name>
<dbReference type="Proteomes" id="UP001620626">
    <property type="component" value="Unassembled WGS sequence"/>
</dbReference>
<evidence type="ECO:0000313" key="1">
    <source>
        <dbReference type="EMBL" id="KAL3077865.1"/>
    </source>
</evidence>
<dbReference type="Gene3D" id="3.90.1200.10">
    <property type="match status" value="1"/>
</dbReference>
<dbReference type="Pfam" id="PF02958">
    <property type="entry name" value="EcKL"/>
    <property type="match status" value="1"/>
</dbReference>
<protein>
    <recommendedName>
        <fullName evidence="3">Aminoglycoside phosphotransferase domain-containing protein</fullName>
    </recommendedName>
</protein>
<comment type="caution">
    <text evidence="1">The sequence shown here is derived from an EMBL/GenBank/DDBJ whole genome shotgun (WGS) entry which is preliminary data.</text>
</comment>
<dbReference type="EMBL" id="JBICBT010001219">
    <property type="protein sequence ID" value="KAL3077865.1"/>
    <property type="molecule type" value="Genomic_DNA"/>
</dbReference>
<reference evidence="1 2" key="1">
    <citation type="submission" date="2024-10" db="EMBL/GenBank/DDBJ databases">
        <authorList>
            <person name="Kim D."/>
        </authorList>
    </citation>
    <scope>NUCLEOTIDE SEQUENCE [LARGE SCALE GENOMIC DNA]</scope>
    <source>
        <strain evidence="1">BH-2024</strain>
    </source>
</reference>
<evidence type="ECO:0000313" key="2">
    <source>
        <dbReference type="Proteomes" id="UP001620626"/>
    </source>
</evidence>
<evidence type="ECO:0008006" key="3">
    <source>
        <dbReference type="Google" id="ProtNLM"/>
    </source>
</evidence>
<dbReference type="SUPFAM" id="SSF56112">
    <property type="entry name" value="Protein kinase-like (PK-like)"/>
    <property type="match status" value="1"/>
</dbReference>
<keyword evidence="2" id="KW-1185">Reference proteome</keyword>
<dbReference type="InterPro" id="IPR004119">
    <property type="entry name" value="EcKL"/>
</dbReference>
<dbReference type="InterPro" id="IPR011009">
    <property type="entry name" value="Kinase-like_dom_sf"/>
</dbReference>
<gene>
    <name evidence="1" type="ORF">niasHT_039715</name>
</gene>
<accession>A0ABD2IKS7</accession>
<dbReference type="AlphaFoldDB" id="A0ABD2IKS7"/>